<dbReference type="SUPFAM" id="SSF56219">
    <property type="entry name" value="DNase I-like"/>
    <property type="match status" value="1"/>
</dbReference>
<dbReference type="KEGG" id="rid:RIdsm_04615"/>
<proteinExistence type="predicted"/>
<feature type="domain" description="Endonuclease/exonuclease/phosphatase" evidence="1">
    <location>
        <begin position="2"/>
        <end position="250"/>
    </location>
</feature>
<keyword evidence="3" id="KW-0378">Hydrolase</keyword>
<dbReference type="GO" id="GO:0000175">
    <property type="term" value="F:3'-5'-RNA exonuclease activity"/>
    <property type="evidence" value="ECO:0007669"/>
    <property type="project" value="TreeGrafter"/>
</dbReference>
<dbReference type="EMBL" id="CP031598">
    <property type="protein sequence ID" value="QEW28776.1"/>
    <property type="molecule type" value="Genomic_DNA"/>
</dbReference>
<gene>
    <name evidence="3" type="ORF">RIdsm_04615</name>
    <name evidence="2" type="ORF">XM52_03255</name>
</gene>
<protein>
    <submittedName>
        <fullName evidence="3">mRNA deadenylase, exonuclease subunit</fullName>
    </submittedName>
</protein>
<evidence type="ECO:0000259" key="1">
    <source>
        <dbReference type="Pfam" id="PF03372"/>
    </source>
</evidence>
<dbReference type="EMBL" id="LAXI01000001">
    <property type="protein sequence ID" value="KRS19855.1"/>
    <property type="molecule type" value="Genomic_DNA"/>
</dbReference>
<keyword evidence="4" id="KW-1185">Reference proteome</keyword>
<evidence type="ECO:0000313" key="3">
    <source>
        <dbReference type="EMBL" id="QEW28776.1"/>
    </source>
</evidence>
<accession>A0A0T5PFP2</accession>
<dbReference type="STRING" id="540747.SAMN04488031_102887"/>
<reference evidence="3 5" key="2">
    <citation type="submission" date="2018-08" db="EMBL/GenBank/DDBJ databases">
        <title>Genetic Globetrotter - A new plasmid hitch-hiking vast phylogenetic and geographic distances.</title>
        <authorList>
            <person name="Vollmers J."/>
            <person name="Petersen J."/>
        </authorList>
    </citation>
    <scope>NUCLEOTIDE SEQUENCE [LARGE SCALE GENOMIC DNA]</scope>
    <source>
        <strain evidence="3 5">DSM 26383</strain>
    </source>
</reference>
<evidence type="ECO:0000313" key="4">
    <source>
        <dbReference type="Proteomes" id="UP000051401"/>
    </source>
</evidence>
<sequence length="263" mass="29136">MATYNVHYLDLAAGAEDEWGLPAWQARRGPVVAQVRRMGADIVAFQELETRGQGGGADVWERWLLDALPEYRSAASGFGRGVSVGQPIFYRPGAFRLLDDGFVFFTRPDANFRSIRAIAGYPDAVTWARLEHRESGEVVSVFNVHLHFIDTTQRLRSARRVVELAEAAQARGDRVLVAGDFNARRNSRALRIFYEGGFARAAQRGATFHFNTGMHLFGAIDHLLHDEGAVPVGRAGMATAKIGGVWPSDHYPVWVDFRLGPRG</sequence>
<dbReference type="AlphaFoldDB" id="A0A0T5PFP2"/>
<evidence type="ECO:0000313" key="5">
    <source>
        <dbReference type="Proteomes" id="UP000325785"/>
    </source>
</evidence>
<dbReference type="PANTHER" id="PTHR12121">
    <property type="entry name" value="CARBON CATABOLITE REPRESSOR PROTEIN 4"/>
    <property type="match status" value="1"/>
</dbReference>
<dbReference type="Proteomes" id="UP000051401">
    <property type="component" value="Unassembled WGS sequence"/>
</dbReference>
<evidence type="ECO:0000313" key="2">
    <source>
        <dbReference type="EMBL" id="KRS19855.1"/>
    </source>
</evidence>
<dbReference type="PANTHER" id="PTHR12121:SF36">
    <property type="entry name" value="ENDONUCLEASE_EXONUCLEASE_PHOSPHATASE DOMAIN-CONTAINING PROTEIN"/>
    <property type="match status" value="1"/>
</dbReference>
<name>A0A0T5PFP2_9RHOB</name>
<dbReference type="PATRIC" id="fig|540747.5.peg.666"/>
<dbReference type="InterPro" id="IPR036691">
    <property type="entry name" value="Endo/exonu/phosph_ase_sf"/>
</dbReference>
<dbReference type="Gene3D" id="3.60.10.10">
    <property type="entry name" value="Endonuclease/exonuclease/phosphatase"/>
    <property type="match status" value="1"/>
</dbReference>
<reference evidence="2 4" key="1">
    <citation type="submission" date="2015-04" db="EMBL/GenBank/DDBJ databases">
        <title>The draft genome sequence of Roseovarius indicus B108T.</title>
        <authorList>
            <person name="Li G."/>
            <person name="Lai Q."/>
            <person name="Shao Z."/>
            <person name="Yan P."/>
        </authorList>
    </citation>
    <scope>NUCLEOTIDE SEQUENCE [LARGE SCALE GENOMIC DNA]</scope>
    <source>
        <strain evidence="2 4">B108</strain>
    </source>
</reference>
<dbReference type="InterPro" id="IPR005135">
    <property type="entry name" value="Endo/exonuclease/phosphatase"/>
</dbReference>
<keyword evidence="3" id="KW-0540">Nuclease</keyword>
<keyword evidence="3" id="KW-0269">Exonuclease</keyword>
<dbReference type="InterPro" id="IPR050410">
    <property type="entry name" value="CCR4/nocturin_mRNA_transcr"/>
</dbReference>
<dbReference type="Pfam" id="PF03372">
    <property type="entry name" value="Exo_endo_phos"/>
    <property type="match status" value="1"/>
</dbReference>
<organism evidence="2 4">
    <name type="scientific">Roseovarius indicus</name>
    <dbReference type="NCBI Taxonomy" id="540747"/>
    <lineage>
        <taxon>Bacteria</taxon>
        <taxon>Pseudomonadati</taxon>
        <taxon>Pseudomonadota</taxon>
        <taxon>Alphaproteobacteria</taxon>
        <taxon>Rhodobacterales</taxon>
        <taxon>Roseobacteraceae</taxon>
        <taxon>Roseovarius</taxon>
    </lineage>
</organism>
<dbReference type="Proteomes" id="UP000325785">
    <property type="component" value="Chromosome"/>
</dbReference>